<evidence type="ECO:0000313" key="2">
    <source>
        <dbReference type="Proteomes" id="UP001497680"/>
    </source>
</evidence>
<gene>
    <name evidence="1" type="ORF">F4821DRAFT_260871</name>
</gene>
<comment type="caution">
    <text evidence="1">The sequence shown here is derived from an EMBL/GenBank/DDBJ whole genome shotgun (WGS) entry which is preliminary data.</text>
</comment>
<evidence type="ECO:0000313" key="1">
    <source>
        <dbReference type="EMBL" id="KAI6085544.1"/>
    </source>
</evidence>
<sequence length="745" mass="79951">MASTMESTLAKTQVRPAEFNDHTVQTPALEKDINEKLDAINIDTEIVEPDLDLYIPLKMDGGIVDDHNPLTIRAVVVGICLGCLVNASNLYLGLKTGFTFSANIFGAIFGYGIVKSMSKTKLPILGGTFGPQENSIIQAAATGAGGISGIFVAGIPAMYLLGAQEGNPKDNFGAIITITLVCSFFGLFFVTPLRKFFVIQVARELKLLFPTPTAVALTIKSMHAGAAGAREALSKLKALALAFSLALIQRVASYYAVGILYDWHVFTWIHIWSNYTSWAMNIESWGWYFEWTPAFIGSGILIGMNSAISLFGGAIIAWAIIGPALVHYGECIGKHQVDDDPRWEDWYSFASLSNLGHETPSPRYWLLWPGVMIMVCSSMAELFVQYKVIGFAGRVIYQKMCANINHLLIKSGKTSPYFAKHAELEVKAADNIIEDPAPPEEQVKMWMWSTGLLVTIVAAIIIFHFQWGMNPGLTILACVLGFLFSFLAIQIGAVTDQTPLTAASKASQLVFGAATKGSGLSIKDAQRINLVAGGLASGGADVATALTSDFRTGFLLGTSPIKQWYAQACGTLIAVFLAPGMFILFTTAYPCILDGSDHCAFAVPSVAAWAAVAQAVTDPAVSIPLKSGIFSIIMGVVSIAQVIFRHFYLVGPREKYREYLPNWGAIALSFVLPSPVFTTAAMFGAICAWVWRKWKLSSFELYGYAVAAGFIAGEGLGGVIGAALQIGGVSGDVLGTTLGCPAGYC</sequence>
<proteinExistence type="predicted"/>
<protein>
    <submittedName>
        <fullName evidence="1">Oligopeptide transporter</fullName>
    </submittedName>
</protein>
<name>A0ACC0CYQ4_9PEZI</name>
<dbReference type="EMBL" id="MU394324">
    <property type="protein sequence ID" value="KAI6085544.1"/>
    <property type="molecule type" value="Genomic_DNA"/>
</dbReference>
<accession>A0ACC0CYQ4</accession>
<organism evidence="1 2">
    <name type="scientific">Hypoxylon rubiginosum</name>
    <dbReference type="NCBI Taxonomy" id="110542"/>
    <lineage>
        <taxon>Eukaryota</taxon>
        <taxon>Fungi</taxon>
        <taxon>Dikarya</taxon>
        <taxon>Ascomycota</taxon>
        <taxon>Pezizomycotina</taxon>
        <taxon>Sordariomycetes</taxon>
        <taxon>Xylariomycetidae</taxon>
        <taxon>Xylariales</taxon>
        <taxon>Hypoxylaceae</taxon>
        <taxon>Hypoxylon</taxon>
    </lineage>
</organism>
<reference evidence="1 2" key="1">
    <citation type="journal article" date="2022" name="New Phytol.">
        <title>Ecological generalism drives hyperdiversity of secondary metabolite gene clusters in xylarialean endophytes.</title>
        <authorList>
            <person name="Franco M.E.E."/>
            <person name="Wisecaver J.H."/>
            <person name="Arnold A.E."/>
            <person name="Ju Y.M."/>
            <person name="Slot J.C."/>
            <person name="Ahrendt S."/>
            <person name="Moore L.P."/>
            <person name="Eastman K.E."/>
            <person name="Scott K."/>
            <person name="Konkel Z."/>
            <person name="Mondo S.J."/>
            <person name="Kuo A."/>
            <person name="Hayes R.D."/>
            <person name="Haridas S."/>
            <person name="Andreopoulos B."/>
            <person name="Riley R."/>
            <person name="LaButti K."/>
            <person name="Pangilinan J."/>
            <person name="Lipzen A."/>
            <person name="Amirebrahimi M."/>
            <person name="Yan J."/>
            <person name="Adam C."/>
            <person name="Keymanesh K."/>
            <person name="Ng V."/>
            <person name="Louie K."/>
            <person name="Northen T."/>
            <person name="Drula E."/>
            <person name="Henrissat B."/>
            <person name="Hsieh H.M."/>
            <person name="Youens-Clark K."/>
            <person name="Lutzoni F."/>
            <person name="Miadlikowska J."/>
            <person name="Eastwood D.C."/>
            <person name="Hamelin R.C."/>
            <person name="Grigoriev I.V."/>
            <person name="U'Ren J.M."/>
        </authorList>
    </citation>
    <scope>NUCLEOTIDE SEQUENCE [LARGE SCALE GENOMIC DNA]</scope>
    <source>
        <strain evidence="1 2">ER1909</strain>
    </source>
</reference>
<dbReference type="Proteomes" id="UP001497680">
    <property type="component" value="Unassembled WGS sequence"/>
</dbReference>
<keyword evidence="2" id="KW-1185">Reference proteome</keyword>